<keyword evidence="2" id="KW-1185">Reference proteome</keyword>
<proteinExistence type="predicted"/>
<dbReference type="PATRIC" id="fig|1265738.3.peg.1693"/>
<comment type="caution">
    <text evidence="1">The sequence shown here is derived from an EMBL/GenBank/DDBJ whole genome shotgun (WGS) entry which is preliminary data.</text>
</comment>
<organism evidence="1 2">
    <name type="scientific">Rhodopirellula maiorica SM1</name>
    <dbReference type="NCBI Taxonomy" id="1265738"/>
    <lineage>
        <taxon>Bacteria</taxon>
        <taxon>Pseudomonadati</taxon>
        <taxon>Planctomycetota</taxon>
        <taxon>Planctomycetia</taxon>
        <taxon>Pirellulales</taxon>
        <taxon>Pirellulaceae</taxon>
        <taxon>Novipirellula</taxon>
    </lineage>
</organism>
<accession>M5RPV6</accession>
<evidence type="ECO:0000313" key="1">
    <source>
        <dbReference type="EMBL" id="EMI21363.1"/>
    </source>
</evidence>
<evidence type="ECO:0000313" key="2">
    <source>
        <dbReference type="Proteomes" id="UP000011991"/>
    </source>
</evidence>
<dbReference type="EMBL" id="ANOG01000253">
    <property type="protein sequence ID" value="EMI21363.1"/>
    <property type="molecule type" value="Genomic_DNA"/>
</dbReference>
<reference evidence="1 2" key="1">
    <citation type="journal article" date="2013" name="Mar. Genomics">
        <title>Expression of sulfatases in Rhodopirellula baltica and the diversity of sulfatases in the genus Rhodopirellula.</title>
        <authorList>
            <person name="Wegner C.E."/>
            <person name="Richter-Heitmann T."/>
            <person name="Klindworth A."/>
            <person name="Klockow C."/>
            <person name="Richter M."/>
            <person name="Achstetter T."/>
            <person name="Glockner F.O."/>
            <person name="Harder J."/>
        </authorList>
    </citation>
    <scope>NUCLEOTIDE SEQUENCE [LARGE SCALE GENOMIC DNA]</scope>
    <source>
        <strain evidence="1 2">SM1</strain>
    </source>
</reference>
<dbReference type="Proteomes" id="UP000011991">
    <property type="component" value="Unassembled WGS sequence"/>
</dbReference>
<dbReference type="AlphaFoldDB" id="M5RPV6"/>
<gene>
    <name evidence="1" type="ORF">RMSM_01701</name>
</gene>
<name>M5RPV6_9BACT</name>
<protein>
    <submittedName>
        <fullName evidence="1">Uncharacterized protein</fullName>
    </submittedName>
</protein>
<sequence>MGAGQRRGFQENTSSARGETVAVESFGATIGLPIAIPRWQSTLH</sequence>